<dbReference type="GO" id="GO:0006006">
    <property type="term" value="P:glucose metabolic process"/>
    <property type="evidence" value="ECO:0007669"/>
    <property type="project" value="TreeGrafter"/>
</dbReference>
<dbReference type="SUPFAM" id="SSF74650">
    <property type="entry name" value="Galactose mutarotase-like"/>
    <property type="match status" value="1"/>
</dbReference>
<dbReference type="EMBL" id="FSQT01000001">
    <property type="protein sequence ID" value="SIM57235.1"/>
    <property type="molecule type" value="Genomic_DNA"/>
</dbReference>
<dbReference type="STRING" id="709881.SAMN04489832_0706"/>
<dbReference type="CDD" id="cd09022">
    <property type="entry name" value="Aldose_epim_Ec_YihR"/>
    <property type="match status" value="1"/>
</dbReference>
<name>A0A1N5UAD5_9ACTN</name>
<gene>
    <name evidence="1" type="ORF">SAMN04489832_0706</name>
</gene>
<dbReference type="GO" id="GO:0004034">
    <property type="term" value="F:aldose 1-epimerase activity"/>
    <property type="evidence" value="ECO:0007669"/>
    <property type="project" value="TreeGrafter"/>
</dbReference>
<dbReference type="OrthoDB" id="4739604at2"/>
<keyword evidence="2" id="KW-1185">Reference proteome</keyword>
<reference evidence="2" key="1">
    <citation type="submission" date="2016-12" db="EMBL/GenBank/DDBJ databases">
        <authorList>
            <person name="Varghese N."/>
            <person name="Submissions S."/>
        </authorList>
    </citation>
    <scope>NUCLEOTIDE SEQUENCE [LARGE SCALE GENOMIC DNA]</scope>
    <source>
        <strain evidence="2">DSM 45599</strain>
    </source>
</reference>
<dbReference type="PANTHER" id="PTHR10091:SF0">
    <property type="entry name" value="GALACTOSE MUTAROTASE"/>
    <property type="match status" value="1"/>
</dbReference>
<protein>
    <submittedName>
        <fullName evidence="1">Aldose 1-epimerase</fullName>
    </submittedName>
</protein>
<dbReference type="InterPro" id="IPR014718">
    <property type="entry name" value="GH-type_carb-bd"/>
</dbReference>
<dbReference type="Gene3D" id="2.70.98.10">
    <property type="match status" value="1"/>
</dbReference>
<dbReference type="InterPro" id="IPR011013">
    <property type="entry name" value="Gal_mutarotase_sf_dom"/>
</dbReference>
<proteinExistence type="predicted"/>
<dbReference type="Proteomes" id="UP000185124">
    <property type="component" value="Unassembled WGS sequence"/>
</dbReference>
<evidence type="ECO:0000313" key="2">
    <source>
        <dbReference type="Proteomes" id="UP000185124"/>
    </source>
</evidence>
<dbReference type="GO" id="GO:0033499">
    <property type="term" value="P:galactose catabolic process via UDP-galactose, Leloir pathway"/>
    <property type="evidence" value="ECO:0007669"/>
    <property type="project" value="TreeGrafter"/>
</dbReference>
<dbReference type="GO" id="GO:0030246">
    <property type="term" value="F:carbohydrate binding"/>
    <property type="evidence" value="ECO:0007669"/>
    <property type="project" value="InterPro"/>
</dbReference>
<evidence type="ECO:0000313" key="1">
    <source>
        <dbReference type="EMBL" id="SIM57235.1"/>
    </source>
</evidence>
<accession>A0A1N5UAD5</accession>
<dbReference type="RefSeq" id="WP_074308675.1">
    <property type="nucleotide sequence ID" value="NZ_FSQT01000001.1"/>
</dbReference>
<dbReference type="InterPro" id="IPR008183">
    <property type="entry name" value="Aldose_1/G6P_1-epimerase"/>
</dbReference>
<dbReference type="Pfam" id="PF01263">
    <property type="entry name" value="Aldose_epim"/>
    <property type="match status" value="1"/>
</dbReference>
<dbReference type="AlphaFoldDB" id="A0A1N5UAD5"/>
<sequence>MSGAAPLSGTQHTIRAGHYTATIASVGASLRVLRFQARDLVVPFEADQVRPAYRGATLAPWPNRVVDGRYTFAGLEQILALTEPSRGHALHGLAAWLDFKQIEKGSGHVVLATTIEAQAGYPFQVGLETTYALNGSGLTQTVRATNLGAQTAPFGTGPHPYLVAGPGSLDAWTLELPADQVSAVTADRLIPAGMRAVDEDEPARFDFRVPRRIADARIDHAFTDLRADANGRYAVRVTNDSGSGVQMTWDHRCRWVQVHTADLPGTTHDRVGLAVEPMTCPPDAFNSHQDLILLDPGESTTVSWTIAAIESSADE</sequence>
<organism evidence="1 2">
    <name type="scientific">Micromonospora cremea</name>
    <dbReference type="NCBI Taxonomy" id="709881"/>
    <lineage>
        <taxon>Bacteria</taxon>
        <taxon>Bacillati</taxon>
        <taxon>Actinomycetota</taxon>
        <taxon>Actinomycetes</taxon>
        <taxon>Micromonosporales</taxon>
        <taxon>Micromonosporaceae</taxon>
        <taxon>Micromonospora</taxon>
    </lineage>
</organism>
<dbReference type="InterPro" id="IPR037480">
    <property type="entry name" value="YihR-like"/>
</dbReference>
<dbReference type="PANTHER" id="PTHR10091">
    <property type="entry name" value="ALDOSE-1-EPIMERASE"/>
    <property type="match status" value="1"/>
</dbReference>